<sequence length="196" mass="21008">MVGLPGIGGMNVANAAEPAKTSLPPGEYAEFDTSMGTIVCQLFPQSAPHTVENFVGLADGTKEFLDPQSGKMVKRPFFDGLIFHRVIKNFMIQGGDPLGNGTGGPGYQFNDEIDATRDFSHKGVLAMANAGPNTNGSQFFITVAPAPWLNGNYSIFGQVVSGQSVADKISEVPSDRRDRPQTPVVIQHVKIFRVNP</sequence>
<comment type="catalytic activity">
    <reaction evidence="5">
        <text>[protein]-peptidylproline (omega=180) = [protein]-peptidylproline (omega=0)</text>
        <dbReference type="Rhea" id="RHEA:16237"/>
        <dbReference type="Rhea" id="RHEA-COMP:10747"/>
        <dbReference type="Rhea" id="RHEA-COMP:10748"/>
        <dbReference type="ChEBI" id="CHEBI:83833"/>
        <dbReference type="ChEBI" id="CHEBI:83834"/>
        <dbReference type="EC" id="5.2.1.8"/>
    </reaction>
</comment>
<dbReference type="AlphaFoldDB" id="A0A7C3LYE9"/>
<evidence type="ECO:0000256" key="4">
    <source>
        <dbReference type="ARBA" id="ARBA00023235"/>
    </source>
</evidence>
<dbReference type="Gene3D" id="2.40.100.10">
    <property type="entry name" value="Cyclophilin-like"/>
    <property type="match status" value="1"/>
</dbReference>
<dbReference type="InterPro" id="IPR002130">
    <property type="entry name" value="Cyclophilin-type_PPIase_dom"/>
</dbReference>
<dbReference type="SUPFAM" id="SSF50891">
    <property type="entry name" value="Cyclophilin-like"/>
    <property type="match status" value="1"/>
</dbReference>
<evidence type="ECO:0000313" key="7">
    <source>
        <dbReference type="EMBL" id="HFT93798.1"/>
    </source>
</evidence>
<feature type="domain" description="PPIase cyclophilin-type" evidence="6">
    <location>
        <begin position="32"/>
        <end position="191"/>
    </location>
</feature>
<comment type="caution">
    <text evidence="7">The sequence shown here is derived from an EMBL/GenBank/DDBJ whole genome shotgun (WGS) entry which is preliminary data.</text>
</comment>
<keyword evidence="3 5" id="KW-0697">Rotamase</keyword>
<organism evidence="7">
    <name type="scientific">Leptospirillum ferriphilum</name>
    <dbReference type="NCBI Taxonomy" id="178606"/>
    <lineage>
        <taxon>Bacteria</taxon>
        <taxon>Pseudomonadati</taxon>
        <taxon>Nitrospirota</taxon>
        <taxon>Nitrospiria</taxon>
        <taxon>Nitrospirales</taxon>
        <taxon>Nitrospiraceae</taxon>
        <taxon>Leptospirillum</taxon>
    </lineage>
</organism>
<dbReference type="Pfam" id="PF00160">
    <property type="entry name" value="Pro_isomerase"/>
    <property type="match status" value="1"/>
</dbReference>
<dbReference type="PIRSF" id="PIRSF001467">
    <property type="entry name" value="Peptidylpro_ismrse"/>
    <property type="match status" value="1"/>
</dbReference>
<dbReference type="PRINTS" id="PR00153">
    <property type="entry name" value="CSAPPISMRASE"/>
</dbReference>
<dbReference type="PROSITE" id="PS50072">
    <property type="entry name" value="CSA_PPIASE_2"/>
    <property type="match status" value="1"/>
</dbReference>
<dbReference type="CDD" id="cd00317">
    <property type="entry name" value="cyclophilin"/>
    <property type="match status" value="1"/>
</dbReference>
<reference evidence="7" key="1">
    <citation type="journal article" date="2020" name="mSystems">
        <title>Genome- and Community-Level Interaction Insights into Carbon Utilization and Element Cycling Functions of Hydrothermarchaeota in Hydrothermal Sediment.</title>
        <authorList>
            <person name="Zhou Z."/>
            <person name="Liu Y."/>
            <person name="Xu W."/>
            <person name="Pan J."/>
            <person name="Luo Z.H."/>
            <person name="Li M."/>
        </authorList>
    </citation>
    <scope>NUCLEOTIDE SEQUENCE [LARGE SCALE GENOMIC DNA]</scope>
    <source>
        <strain evidence="7">SpSt-902</strain>
    </source>
</reference>
<dbReference type="PANTHER" id="PTHR45625">
    <property type="entry name" value="PEPTIDYL-PROLYL CIS-TRANS ISOMERASE-RELATED"/>
    <property type="match status" value="1"/>
</dbReference>
<dbReference type="InterPro" id="IPR044666">
    <property type="entry name" value="Cyclophilin_A-like"/>
</dbReference>
<evidence type="ECO:0000256" key="1">
    <source>
        <dbReference type="ARBA" id="ARBA00002388"/>
    </source>
</evidence>
<dbReference type="PROSITE" id="PS00170">
    <property type="entry name" value="CSA_PPIASE_1"/>
    <property type="match status" value="1"/>
</dbReference>
<evidence type="ECO:0000256" key="3">
    <source>
        <dbReference type="ARBA" id="ARBA00023110"/>
    </source>
</evidence>
<accession>A0A7C3LYE9</accession>
<protein>
    <recommendedName>
        <fullName evidence="5">Peptidyl-prolyl cis-trans isomerase</fullName>
        <shortName evidence="5">PPIase</shortName>
        <ecNumber evidence="5">5.2.1.8</ecNumber>
    </recommendedName>
</protein>
<dbReference type="InterPro" id="IPR020892">
    <property type="entry name" value="Cyclophilin-type_PPIase_CS"/>
</dbReference>
<keyword evidence="4 5" id="KW-0413">Isomerase</keyword>
<dbReference type="PANTHER" id="PTHR45625:SF4">
    <property type="entry name" value="PEPTIDYLPROLYL ISOMERASE DOMAIN AND WD REPEAT-CONTAINING PROTEIN 1"/>
    <property type="match status" value="1"/>
</dbReference>
<dbReference type="EMBL" id="DTMM01000161">
    <property type="protein sequence ID" value="HFT93798.1"/>
    <property type="molecule type" value="Genomic_DNA"/>
</dbReference>
<dbReference type="InterPro" id="IPR024936">
    <property type="entry name" value="Cyclophilin-type_PPIase"/>
</dbReference>
<comment type="function">
    <text evidence="1 5">PPIases accelerate the folding of proteins. It catalyzes the cis-trans isomerization of proline imidic peptide bonds in oligopeptides.</text>
</comment>
<evidence type="ECO:0000256" key="5">
    <source>
        <dbReference type="RuleBase" id="RU363019"/>
    </source>
</evidence>
<proteinExistence type="inferred from homology"/>
<comment type="similarity">
    <text evidence="2 5">Belongs to the cyclophilin-type PPIase family.</text>
</comment>
<evidence type="ECO:0000259" key="6">
    <source>
        <dbReference type="PROSITE" id="PS50072"/>
    </source>
</evidence>
<dbReference type="EC" id="5.2.1.8" evidence="5"/>
<name>A0A7C3LYE9_9BACT</name>
<dbReference type="GO" id="GO:0003755">
    <property type="term" value="F:peptidyl-prolyl cis-trans isomerase activity"/>
    <property type="evidence" value="ECO:0007669"/>
    <property type="project" value="UniProtKB-UniRule"/>
</dbReference>
<gene>
    <name evidence="7" type="ORF">ENX03_07700</name>
</gene>
<evidence type="ECO:0000256" key="2">
    <source>
        <dbReference type="ARBA" id="ARBA00007365"/>
    </source>
</evidence>
<dbReference type="GO" id="GO:0006457">
    <property type="term" value="P:protein folding"/>
    <property type="evidence" value="ECO:0007669"/>
    <property type="project" value="InterPro"/>
</dbReference>
<dbReference type="InterPro" id="IPR029000">
    <property type="entry name" value="Cyclophilin-like_dom_sf"/>
</dbReference>